<dbReference type="PROSITE" id="PS50017">
    <property type="entry name" value="DEATH_DOMAIN"/>
    <property type="match status" value="2"/>
</dbReference>
<dbReference type="Gene3D" id="3.40.50.300">
    <property type="entry name" value="P-loop containing nucleotide triphosphate hydrolases"/>
    <property type="match status" value="1"/>
</dbReference>
<dbReference type="FunFam" id="3.90.70.80:FF:000033">
    <property type="entry name" value="Predicted protein"/>
    <property type="match status" value="1"/>
</dbReference>
<dbReference type="CDD" id="cd01670">
    <property type="entry name" value="Death"/>
    <property type="match status" value="2"/>
</dbReference>
<dbReference type="SUPFAM" id="SSF47986">
    <property type="entry name" value="DEATH domain"/>
    <property type="match status" value="5"/>
</dbReference>
<feature type="region of interest" description="Disordered" evidence="4">
    <location>
        <begin position="626"/>
        <end position="651"/>
    </location>
</feature>
<keyword evidence="3" id="KW-0175">Coiled coil</keyword>
<accession>A0A8J9VD81</accession>
<sequence>MADKPRQDLYLEISRNLVDRELRNLRNYVSGVGILPASFDQKASAHQIFNQLEKERKLKPGDLSLLSDLLRKIGRHDYAEQAEEIAENERKGVLRHESPRQDLFLEISRNLVDEEITDLRNYISGAKILPAGFVQKASTHQIFNQMEKEGKLKPGDLSLLADILRKIGRHDYAEQAEEIAEDERRELSKPSISAKRLRGEENIEDFILANHVHLMKRLQVEKLMPYFIQRRLLDLSDKQLIMSKTTNEARAEALLDVLGHRGKCTPEVFVEILRLTDHQHVADQLVDVSRYFKKVVDKTSANWDVLARELGFNRNEIKVIEQVERDQDRRCREMLERWRNREGSAATLALLKMALTLIGHRLTADSLEGVFETLKHLLTEVTVEDDSRTDTYNRLARHVAESGLTFREEVPKDGNCMFHAVADQLFRTEGRKISHVDLRKQAVDYLRMNPYNGNDDHLSAFVPDQNWEVYLGTMSRDVTWGDHIVLQAMADMFGHDVSIVSSVEAENYVTILTPSTRTVSRKEPPLVLGHYAENHYASLDGSSSVPLEVQLGGPELRALYYRACEEGETEVFSTRFVLFGKFGNGKTNLCNSLLGYNFDPEWKITDSIAIHPCVMTKEGQWKELKEMASDEKQSQETKLTRSTVGKEHKVERPPEAYLEAVKIFSRKDDDSSVTGTREHPHISIWDFGGQEIFYSTQQVFYTHRAIYGMTLNLTKALDSPVEKTDGDPICHCQTEKDYIDYHLESIRMHTRPSRDTKPPVLFIFTHKDQVTQETKQKFYSKTRAHLKGRVIDKHVQGRYFSVDNTKRSPEDPEVTELRKFILKVAKEQSYMGEKIPIKWLELKSELQDMHKDGKRYCGLKDVMEAVGSPPTDVTPEENAINILTFWHLCGDILFFPVQSLRNFVILEPQWFVDVCKTIITIPQYQDQSPGDRKDWDWLRETGELRDRLIENVWSNRKDFLEYNLIDHKQELLDMMEKFDLVLRCHGRSDEETGPKYVVVEEATYFVPALLTTVTDYKKLYPSGIARSKPIFIVFDGRFCPIGLYHRLVISSMRRYFKKKPLAYASCARFITSNPRQTFIVTKEKFYLKVELMSSVQDDASRFSHGPGVREGLDEDLRQIIDKWAPGIRYKWCLKCSCADHKEKEDADCFLPIQDLEAYIRECFKNGNVVCETYAPATTTVQDAGLADWFQNILPEGDGRSPARPVCPPSSAVDVSRYFDKVVRGVSANWDDLARKLNFEENEIDVIEERKRDQDSRCREMLKRWRNRKGKGKAATFRALKKALIKIGHTLTADGLDDLSDSSESSDE</sequence>
<dbReference type="Proteomes" id="UP000838412">
    <property type="component" value="Chromosome 10"/>
</dbReference>
<dbReference type="InterPro" id="IPR011029">
    <property type="entry name" value="DEATH-like_dom_sf"/>
</dbReference>
<keyword evidence="10" id="KW-1185">Reference proteome</keyword>
<dbReference type="Pfam" id="PF02338">
    <property type="entry name" value="OTU"/>
    <property type="match status" value="1"/>
</dbReference>
<dbReference type="PROSITE" id="PS50209">
    <property type="entry name" value="CARD"/>
    <property type="match status" value="1"/>
</dbReference>
<organism evidence="9 10">
    <name type="scientific">Branchiostoma lanceolatum</name>
    <name type="common">Common lancelet</name>
    <name type="synonym">Amphioxus lanceolatum</name>
    <dbReference type="NCBI Taxonomy" id="7740"/>
    <lineage>
        <taxon>Eukaryota</taxon>
        <taxon>Metazoa</taxon>
        <taxon>Chordata</taxon>
        <taxon>Cephalochordata</taxon>
        <taxon>Leptocardii</taxon>
        <taxon>Amphioxiformes</taxon>
        <taxon>Branchiostomatidae</taxon>
        <taxon>Branchiostoma</taxon>
    </lineage>
</organism>
<feature type="coiled-coil region" evidence="3">
    <location>
        <begin position="1229"/>
        <end position="1256"/>
    </location>
</feature>
<dbReference type="SUPFAM" id="SSF52540">
    <property type="entry name" value="P-loop containing nucleoside triphosphate hydrolases"/>
    <property type="match status" value="1"/>
</dbReference>
<dbReference type="SMART" id="SM00005">
    <property type="entry name" value="DEATH"/>
    <property type="match status" value="2"/>
</dbReference>
<evidence type="ECO:0000313" key="10">
    <source>
        <dbReference type="Proteomes" id="UP000838412"/>
    </source>
</evidence>
<evidence type="ECO:0000256" key="4">
    <source>
        <dbReference type="SAM" id="MobiDB-lite"/>
    </source>
</evidence>
<name>A0A8J9VD81_BRALA</name>
<dbReference type="CDD" id="cd22758">
    <property type="entry name" value="OTU_232R-like"/>
    <property type="match status" value="1"/>
</dbReference>
<dbReference type="InterPro" id="IPR000488">
    <property type="entry name" value="Death_dom"/>
</dbReference>
<dbReference type="CDD" id="cd00045">
    <property type="entry name" value="DED"/>
    <property type="match status" value="2"/>
</dbReference>
<evidence type="ECO:0000256" key="3">
    <source>
        <dbReference type="SAM" id="Coils"/>
    </source>
</evidence>
<protein>
    <submittedName>
        <fullName evidence="9">Hypp5498 protein</fullName>
    </submittedName>
</protein>
<evidence type="ECO:0000259" key="8">
    <source>
        <dbReference type="PROSITE" id="PS50802"/>
    </source>
</evidence>
<dbReference type="InterPro" id="IPR032171">
    <property type="entry name" value="COR-A"/>
</dbReference>
<dbReference type="Pfam" id="PF00531">
    <property type="entry name" value="Death"/>
    <property type="match status" value="2"/>
</dbReference>
<dbReference type="GO" id="GO:0042981">
    <property type="term" value="P:regulation of apoptotic process"/>
    <property type="evidence" value="ECO:0007669"/>
    <property type="project" value="InterPro"/>
</dbReference>
<feature type="domain" description="Death" evidence="5">
    <location>
        <begin position="1227"/>
        <end position="1299"/>
    </location>
</feature>
<keyword evidence="1" id="KW-0677">Repeat</keyword>
<evidence type="ECO:0000256" key="2">
    <source>
        <dbReference type="ARBA" id="ARBA00022807"/>
    </source>
</evidence>
<dbReference type="PANTHER" id="PTHR14389">
    <property type="entry name" value="SI:CH1073-475A24.1"/>
    <property type="match status" value="1"/>
</dbReference>
<proteinExistence type="predicted"/>
<keyword evidence="2" id="KW-0788">Thiol protease</keyword>
<dbReference type="InterPro" id="IPR027417">
    <property type="entry name" value="P-loop_NTPase"/>
</dbReference>
<dbReference type="PANTHER" id="PTHR14389:SF3">
    <property type="entry name" value="PROTEIN FAM111A-LIKE"/>
    <property type="match status" value="1"/>
</dbReference>
<dbReference type="CDD" id="cd01671">
    <property type="entry name" value="CARD"/>
    <property type="match status" value="1"/>
</dbReference>
<keyword evidence="2" id="KW-0645">Protease</keyword>
<evidence type="ECO:0000259" key="6">
    <source>
        <dbReference type="PROSITE" id="PS50168"/>
    </source>
</evidence>
<dbReference type="InterPro" id="IPR001875">
    <property type="entry name" value="DED_dom"/>
</dbReference>
<keyword evidence="2" id="KW-0378">Hydrolase</keyword>
<evidence type="ECO:0000259" key="7">
    <source>
        <dbReference type="PROSITE" id="PS50209"/>
    </source>
</evidence>
<dbReference type="InterPro" id="IPR003323">
    <property type="entry name" value="OTU_dom"/>
</dbReference>
<evidence type="ECO:0000256" key="1">
    <source>
        <dbReference type="ARBA" id="ARBA00022737"/>
    </source>
</evidence>
<dbReference type="Pfam" id="PF00619">
    <property type="entry name" value="CARD"/>
    <property type="match status" value="1"/>
</dbReference>
<reference evidence="9" key="1">
    <citation type="submission" date="2022-01" db="EMBL/GenBank/DDBJ databases">
        <authorList>
            <person name="Braso-Vives M."/>
        </authorList>
    </citation>
    <scope>NUCLEOTIDE SEQUENCE</scope>
</reference>
<dbReference type="GO" id="GO:0008234">
    <property type="term" value="F:cysteine-type peptidase activity"/>
    <property type="evidence" value="ECO:0007669"/>
    <property type="project" value="UniProtKB-KW"/>
</dbReference>
<dbReference type="OrthoDB" id="5962960at2759"/>
<feature type="domain" description="CARD" evidence="7">
    <location>
        <begin position="199"/>
        <end position="288"/>
    </location>
</feature>
<dbReference type="Gene3D" id="3.90.70.80">
    <property type="match status" value="1"/>
</dbReference>
<dbReference type="PROSITE" id="PS50802">
    <property type="entry name" value="OTU"/>
    <property type="match status" value="1"/>
</dbReference>
<dbReference type="FunFam" id="1.10.533.10:FF:000087">
    <property type="entry name" value="Uncharacterized protein"/>
    <property type="match status" value="2"/>
</dbReference>
<dbReference type="GO" id="GO:0007165">
    <property type="term" value="P:signal transduction"/>
    <property type="evidence" value="ECO:0007669"/>
    <property type="project" value="InterPro"/>
</dbReference>
<feature type="domain" description="DED" evidence="6">
    <location>
        <begin position="5"/>
        <end position="84"/>
    </location>
</feature>
<dbReference type="InterPro" id="IPR036388">
    <property type="entry name" value="WH-like_DNA-bd_sf"/>
</dbReference>
<dbReference type="Pfam" id="PF16095">
    <property type="entry name" value="COR-A"/>
    <property type="match status" value="1"/>
</dbReference>
<feature type="domain" description="Death" evidence="5">
    <location>
        <begin position="288"/>
        <end position="371"/>
    </location>
</feature>
<evidence type="ECO:0000313" key="9">
    <source>
        <dbReference type="EMBL" id="CAH1238012.1"/>
    </source>
</evidence>
<dbReference type="InterPro" id="IPR001315">
    <property type="entry name" value="CARD"/>
</dbReference>
<dbReference type="SMART" id="SM00031">
    <property type="entry name" value="DED"/>
    <property type="match status" value="2"/>
</dbReference>
<feature type="domain" description="OTU" evidence="8">
    <location>
        <begin position="405"/>
        <end position="542"/>
    </location>
</feature>
<dbReference type="InterPro" id="IPR038765">
    <property type="entry name" value="Papain-like_cys_pep_sf"/>
</dbReference>
<dbReference type="EMBL" id="OV696695">
    <property type="protein sequence ID" value="CAH1238012.1"/>
    <property type="molecule type" value="Genomic_DNA"/>
</dbReference>
<dbReference type="SUPFAM" id="SSF54001">
    <property type="entry name" value="Cysteine proteinases"/>
    <property type="match status" value="1"/>
</dbReference>
<gene>
    <name evidence="9" type="primary">Hypp5498</name>
    <name evidence="9" type="ORF">BLAG_LOCUS2775</name>
</gene>
<dbReference type="Pfam" id="PF01335">
    <property type="entry name" value="DED"/>
    <property type="match status" value="1"/>
</dbReference>
<dbReference type="Gene3D" id="1.10.10.10">
    <property type="entry name" value="Winged helix-like DNA-binding domain superfamily/Winged helix DNA-binding domain"/>
    <property type="match status" value="1"/>
</dbReference>
<evidence type="ECO:0000259" key="5">
    <source>
        <dbReference type="PROSITE" id="PS50017"/>
    </source>
</evidence>
<dbReference type="Gene3D" id="1.10.533.10">
    <property type="entry name" value="Death Domain, Fas"/>
    <property type="match status" value="5"/>
</dbReference>
<feature type="domain" description="DED" evidence="6">
    <location>
        <begin position="99"/>
        <end position="178"/>
    </location>
</feature>
<dbReference type="PROSITE" id="PS50168">
    <property type="entry name" value="DED"/>
    <property type="match status" value="2"/>
</dbReference>
<dbReference type="FunFam" id="1.10.10.10:FF:000983">
    <property type="entry name" value="Uncharacterized protein"/>
    <property type="match status" value="1"/>
</dbReference>